<accession>A0ABT7UZ83</accession>
<keyword evidence="2" id="KW-1185">Reference proteome</keyword>
<comment type="caution">
    <text evidence="1">The sequence shown here is derived from an EMBL/GenBank/DDBJ whole genome shotgun (WGS) entry which is preliminary data.</text>
</comment>
<dbReference type="EMBL" id="JAUDDW010000032">
    <property type="protein sequence ID" value="MDM8267015.1"/>
    <property type="molecule type" value="Genomic_DNA"/>
</dbReference>
<protein>
    <submittedName>
        <fullName evidence="1">Uncharacterized protein</fullName>
    </submittedName>
</protein>
<name>A0ABT7UZ83_9LACO</name>
<sequence length="185" mass="22048">MTALLTNEFYDHLYKLEERSTPMFSWASTTPDDDPELQWCRKFLDDTFAKQSKKKFHDRMVRCYETGVMGRTTIAHELGMSVHDYRRTLKEYGFEEEEQFLNHFWYGFILQGHEDNSLTFVRNKMCGAKVLNLKTWRSINSVVPSNGKRCLRGHSIYKMYEWKMAYPTFTLDREDVLNNEIIKIA</sequence>
<dbReference type="Proteomes" id="UP001529343">
    <property type="component" value="Unassembled WGS sequence"/>
</dbReference>
<organism evidence="1 2">
    <name type="scientific">Limosilactobacillus pontis</name>
    <dbReference type="NCBI Taxonomy" id="35787"/>
    <lineage>
        <taxon>Bacteria</taxon>
        <taxon>Bacillati</taxon>
        <taxon>Bacillota</taxon>
        <taxon>Bacilli</taxon>
        <taxon>Lactobacillales</taxon>
        <taxon>Lactobacillaceae</taxon>
        <taxon>Limosilactobacillus</taxon>
    </lineage>
</organism>
<proteinExistence type="predicted"/>
<reference evidence="2" key="1">
    <citation type="submission" date="2023-06" db="EMBL/GenBank/DDBJ databases">
        <title>Identification and characterization of horizontal gene transfer across gut microbiota members of farm animals based on homology search.</title>
        <authorList>
            <person name="Zeman M."/>
            <person name="Kubasova T."/>
            <person name="Jahodarova E."/>
            <person name="Nykrynova M."/>
            <person name="Rychlik I."/>
        </authorList>
    </citation>
    <scope>NUCLEOTIDE SEQUENCE [LARGE SCALE GENOMIC DNA]</scope>
    <source>
        <strain evidence="2">161_Gplus</strain>
    </source>
</reference>
<gene>
    <name evidence="1" type="ORF">QUW44_07620</name>
</gene>
<evidence type="ECO:0000313" key="2">
    <source>
        <dbReference type="Proteomes" id="UP001529343"/>
    </source>
</evidence>
<evidence type="ECO:0000313" key="1">
    <source>
        <dbReference type="EMBL" id="MDM8267015.1"/>
    </source>
</evidence>
<dbReference type="RefSeq" id="WP_289586422.1">
    <property type="nucleotide sequence ID" value="NZ_JAUDDW010000032.1"/>
</dbReference>